<keyword evidence="20" id="KW-1185">Reference proteome</keyword>
<evidence type="ECO:0000256" key="12">
    <source>
        <dbReference type="ARBA" id="ARBA00023244"/>
    </source>
</evidence>
<evidence type="ECO:0000256" key="6">
    <source>
        <dbReference type="ARBA" id="ARBA00022490"/>
    </source>
</evidence>
<dbReference type="EMBL" id="AOLV01000013">
    <property type="protein sequence ID" value="EPX85759.1"/>
    <property type="molecule type" value="Genomic_DNA"/>
</dbReference>
<dbReference type="GO" id="GO:0005737">
    <property type="term" value="C:cytoplasm"/>
    <property type="evidence" value="ECO:0007669"/>
    <property type="project" value="UniProtKB-SubCell"/>
</dbReference>
<feature type="binding site" evidence="16">
    <location>
        <position position="244"/>
    </location>
    <ligand>
        <name>S-adenosyl-L-methionine</name>
        <dbReference type="ChEBI" id="CHEBI:59789"/>
        <label>2</label>
    </ligand>
</feature>
<feature type="binding site" evidence="16">
    <location>
        <position position="56"/>
    </location>
    <ligand>
        <name>S-adenosyl-L-methionine</name>
        <dbReference type="ChEBI" id="CHEBI:59789"/>
        <label>1</label>
    </ligand>
</feature>
<keyword evidence="10 15" id="KW-0408">Iron</keyword>
<dbReference type="HOGENOM" id="CLU_027579_3_0_5"/>
<dbReference type="InterPro" id="IPR006638">
    <property type="entry name" value="Elp3/MiaA/NifB-like_rSAM"/>
</dbReference>
<dbReference type="UniPathway" id="UPA00251">
    <property type="reaction ID" value="UER00323"/>
</dbReference>
<evidence type="ECO:0000256" key="1">
    <source>
        <dbReference type="ARBA" id="ARBA00004496"/>
    </source>
</evidence>
<dbReference type="SFLD" id="SFLDS00029">
    <property type="entry name" value="Radical_SAM"/>
    <property type="match status" value="1"/>
</dbReference>
<feature type="binding site" evidence="16">
    <location>
        <begin position="114"/>
        <end position="115"/>
    </location>
    <ligand>
        <name>S-adenosyl-L-methionine</name>
        <dbReference type="ChEBI" id="CHEBI:59789"/>
        <label>2</label>
    </ligand>
</feature>
<feature type="binding site" evidence="16">
    <location>
        <begin position="68"/>
        <end position="70"/>
    </location>
    <ligand>
        <name>S-adenosyl-L-methionine</name>
        <dbReference type="ChEBI" id="CHEBI:59789"/>
        <label>2</label>
    </ligand>
</feature>
<dbReference type="STRING" id="1123069.ruthe_01688"/>
<dbReference type="NCBIfam" id="TIGR00538">
    <property type="entry name" value="hemN"/>
    <property type="match status" value="1"/>
</dbReference>
<evidence type="ECO:0000256" key="8">
    <source>
        <dbReference type="ARBA" id="ARBA00022723"/>
    </source>
</evidence>
<dbReference type="EC" id="1.3.98.3" evidence="15"/>
<dbReference type="Gene3D" id="1.10.10.920">
    <property type="match status" value="1"/>
</dbReference>
<dbReference type="GO" id="GO:0046872">
    <property type="term" value="F:metal ion binding"/>
    <property type="evidence" value="ECO:0007669"/>
    <property type="project" value="UniProtKB-KW"/>
</dbReference>
<dbReference type="PANTHER" id="PTHR13932">
    <property type="entry name" value="COPROPORPHYRINIGEN III OXIDASE"/>
    <property type="match status" value="1"/>
</dbReference>
<evidence type="ECO:0000313" key="19">
    <source>
        <dbReference type="EMBL" id="EPX85759.1"/>
    </source>
</evidence>
<protein>
    <recommendedName>
        <fullName evidence="15">Coproporphyrinogen-III oxidase</fullName>
        <ecNumber evidence="15">1.3.98.3</ecNumber>
    </recommendedName>
</protein>
<feature type="binding site" evidence="16">
    <location>
        <position position="146"/>
    </location>
    <ligand>
        <name>S-adenosyl-L-methionine</name>
        <dbReference type="ChEBI" id="CHEBI:59789"/>
        <label>1</label>
    </ligand>
</feature>
<evidence type="ECO:0000256" key="11">
    <source>
        <dbReference type="ARBA" id="ARBA00023014"/>
    </source>
</evidence>
<reference evidence="19 20" key="1">
    <citation type="journal article" date="2013" name="Stand. Genomic Sci.">
        <title>Genome sequence of the reddish-pigmented Rubellimicrobium thermophilum type strain (DSM 16684(T)), a member of the Roseobacter clade.</title>
        <authorList>
            <person name="Fiebig A."/>
            <person name="Riedel T."/>
            <person name="Gronow S."/>
            <person name="Petersen J."/>
            <person name="Klenk H.P."/>
            <person name="Goker M."/>
        </authorList>
    </citation>
    <scope>NUCLEOTIDE SEQUENCE [LARGE SCALE GENOMIC DNA]</scope>
    <source>
        <strain evidence="19 20">DSM 16684</strain>
    </source>
</reference>
<dbReference type="GO" id="GO:0004109">
    <property type="term" value="F:coproporphyrinogen oxidase activity"/>
    <property type="evidence" value="ECO:0007669"/>
    <property type="project" value="InterPro"/>
</dbReference>
<evidence type="ECO:0000256" key="10">
    <source>
        <dbReference type="ARBA" id="ARBA00023004"/>
    </source>
</evidence>
<dbReference type="AlphaFoldDB" id="S9SHH2"/>
<proteinExistence type="inferred from homology"/>
<feature type="binding site" evidence="17">
    <location>
        <position position="62"/>
    </location>
    <ligand>
        <name>[4Fe-4S] cluster</name>
        <dbReference type="ChEBI" id="CHEBI:49883"/>
        <note>4Fe-4S-S-AdoMet</note>
    </ligand>
</feature>
<dbReference type="InterPro" id="IPR058240">
    <property type="entry name" value="rSAM_sf"/>
</dbReference>
<keyword evidence="6 15" id="KW-0963">Cytoplasm</keyword>
<evidence type="ECO:0000256" key="3">
    <source>
        <dbReference type="ARBA" id="ARBA00005493"/>
    </source>
</evidence>
<keyword evidence="9 15" id="KW-0560">Oxidoreductase</keyword>
<comment type="catalytic activity">
    <reaction evidence="14 15">
        <text>coproporphyrinogen III + 2 S-adenosyl-L-methionine = protoporphyrinogen IX + 2 5'-deoxyadenosine + 2 L-methionine + 2 CO2</text>
        <dbReference type="Rhea" id="RHEA:15425"/>
        <dbReference type="ChEBI" id="CHEBI:16526"/>
        <dbReference type="ChEBI" id="CHEBI:17319"/>
        <dbReference type="ChEBI" id="CHEBI:57307"/>
        <dbReference type="ChEBI" id="CHEBI:57309"/>
        <dbReference type="ChEBI" id="CHEBI:57844"/>
        <dbReference type="ChEBI" id="CHEBI:59789"/>
        <dbReference type="EC" id="1.3.98.3"/>
    </reaction>
</comment>
<feature type="binding site" evidence="16">
    <location>
        <position position="330"/>
    </location>
    <ligand>
        <name>S-adenosyl-L-methionine</name>
        <dbReference type="ChEBI" id="CHEBI:59789"/>
        <label>1</label>
    </ligand>
</feature>
<dbReference type="PATRIC" id="fig|1123069.3.peg.1657"/>
<evidence type="ECO:0000259" key="18">
    <source>
        <dbReference type="PROSITE" id="PS51918"/>
    </source>
</evidence>
<keyword evidence="5 15" id="KW-0004">4Fe-4S</keyword>
<keyword evidence="12 15" id="KW-0627">Porphyrin biosynthesis</keyword>
<feature type="binding site" evidence="16">
    <location>
        <position position="173"/>
    </location>
    <ligand>
        <name>S-adenosyl-L-methionine</name>
        <dbReference type="ChEBI" id="CHEBI:59789"/>
        <label>2</label>
    </ligand>
</feature>
<accession>S9SHH2</accession>
<dbReference type="PROSITE" id="PS51918">
    <property type="entry name" value="RADICAL_SAM"/>
    <property type="match status" value="1"/>
</dbReference>
<comment type="subcellular location">
    <subcellularLocation>
        <location evidence="1 15">Cytoplasm</location>
    </subcellularLocation>
</comment>
<feature type="binding site" evidence="16">
    <location>
        <position position="113"/>
    </location>
    <ligand>
        <name>S-adenosyl-L-methionine</name>
        <dbReference type="ChEBI" id="CHEBI:59789"/>
        <label>1</label>
    </ligand>
</feature>
<dbReference type="OrthoDB" id="9808022at2"/>
<dbReference type="RefSeq" id="WP_021097776.1">
    <property type="nucleotide sequence ID" value="NZ_KE557320.1"/>
</dbReference>
<dbReference type="Pfam" id="PF04055">
    <property type="entry name" value="Radical_SAM"/>
    <property type="match status" value="1"/>
</dbReference>
<evidence type="ECO:0000256" key="9">
    <source>
        <dbReference type="ARBA" id="ARBA00023002"/>
    </source>
</evidence>
<name>S9SHH2_9RHOB</name>
<comment type="pathway">
    <text evidence="2 15">Porphyrin-containing compound metabolism; protoporphyrin-IX biosynthesis; protoporphyrinogen-IX from coproporphyrinogen-III (AdoMet route): step 1/1.</text>
</comment>
<evidence type="ECO:0000256" key="14">
    <source>
        <dbReference type="ARBA" id="ARBA00048321"/>
    </source>
</evidence>
<dbReference type="InterPro" id="IPR007197">
    <property type="entry name" value="rSAM"/>
</dbReference>
<sequence>MLSPSHEALRSLGLFDARVPRYTSYPPANHFGPRIGPADVIGWLEAVPAGARLSLYVHVPYCRRLCWFCACRTQGTRTDRPLGAYLAGILAELALVGQHLRPDVEIAAIHLGGGTPTILPPAMLADLCGALRDFRPLARDLTLAVEIDPTEVDAERIAVLADAGMTRASIGVQDFDPHVQEAIGRTQPFELTRDVVTMIRAAGVGSLNMDMLYGLPRQTRDRMTDSVRKVLTLSPDRVALYGYAHVPWMARRQMLIPTEALPGPEARLELFETAARLFHWAGYEAIGIDHFARPQDPLAAAAREGRLRRNFQGYTEDGAEVLIGLGASAISRYPQGYAQNASTSSAWAQAIGAGRLATERGHAMSVDDALRAGLIERLMCDFAVDLEAAAARHGLPLSAVEAIVAPACRRFSGWVTQDGTMLRILRAPRLVARLVAQTFDAYAAPALSEGRHSRAF</sequence>
<comment type="function">
    <text evidence="13">Involved in the heme biosynthesis. Catalyzes the anaerobic oxidative decarboxylation of propionate groups of rings A and B of coproporphyrinogen III to yield the vinyl groups in protoporphyrinogen IX.</text>
</comment>
<dbReference type="PIRSF" id="PIRSF000167">
    <property type="entry name" value="HemN"/>
    <property type="match status" value="1"/>
</dbReference>
<evidence type="ECO:0000256" key="15">
    <source>
        <dbReference type="PIRNR" id="PIRNR000167"/>
    </source>
</evidence>
<dbReference type="InterPro" id="IPR023404">
    <property type="entry name" value="rSAM_horseshoe"/>
</dbReference>
<dbReference type="SMART" id="SM00729">
    <property type="entry name" value="Elp3"/>
    <property type="match status" value="1"/>
</dbReference>
<evidence type="ECO:0000256" key="5">
    <source>
        <dbReference type="ARBA" id="ARBA00022485"/>
    </source>
</evidence>
<evidence type="ECO:0000256" key="13">
    <source>
        <dbReference type="ARBA" id="ARBA00024295"/>
    </source>
</evidence>
<keyword evidence="8 15" id="KW-0479">Metal-binding</keyword>
<evidence type="ECO:0000256" key="4">
    <source>
        <dbReference type="ARBA" id="ARBA00011245"/>
    </source>
</evidence>
<dbReference type="GO" id="GO:0051539">
    <property type="term" value="F:4 iron, 4 sulfur cluster binding"/>
    <property type="evidence" value="ECO:0007669"/>
    <property type="project" value="UniProtKB-KW"/>
</dbReference>
<feature type="binding site" evidence="16">
    <location>
        <position position="210"/>
    </location>
    <ligand>
        <name>S-adenosyl-L-methionine</name>
        <dbReference type="ChEBI" id="CHEBI:59789"/>
        <label>2</label>
    </ligand>
</feature>
<evidence type="ECO:0000313" key="20">
    <source>
        <dbReference type="Proteomes" id="UP000015346"/>
    </source>
</evidence>
<keyword evidence="7 15" id="KW-0949">S-adenosyl-L-methionine</keyword>
<comment type="similarity">
    <text evidence="3 15">Belongs to the anaerobic coproporphyrinogen-III oxidase family.</text>
</comment>
<comment type="subunit">
    <text evidence="4">Monomer.</text>
</comment>
<feature type="binding site" evidence="17">
    <location>
        <position position="66"/>
    </location>
    <ligand>
        <name>[4Fe-4S] cluster</name>
        <dbReference type="ChEBI" id="CHEBI:49883"/>
        <note>4Fe-4S-S-AdoMet</note>
    </ligand>
</feature>
<dbReference type="GO" id="GO:0006782">
    <property type="term" value="P:protoporphyrinogen IX biosynthetic process"/>
    <property type="evidence" value="ECO:0007669"/>
    <property type="project" value="UniProtKB-UniPathway"/>
</dbReference>
<evidence type="ECO:0000256" key="7">
    <source>
        <dbReference type="ARBA" id="ARBA00022691"/>
    </source>
</evidence>
<dbReference type="SUPFAM" id="SSF102114">
    <property type="entry name" value="Radical SAM enzymes"/>
    <property type="match status" value="1"/>
</dbReference>
<evidence type="ECO:0000256" key="16">
    <source>
        <dbReference type="PIRSR" id="PIRSR000167-1"/>
    </source>
</evidence>
<feature type="binding site" evidence="17">
    <location>
        <position position="69"/>
    </location>
    <ligand>
        <name>[4Fe-4S] cluster</name>
        <dbReference type="ChEBI" id="CHEBI:49883"/>
        <note>4Fe-4S-S-AdoMet</note>
    </ligand>
</feature>
<dbReference type="SFLD" id="SFLDG01065">
    <property type="entry name" value="anaerobic_coproporphyrinogen-I"/>
    <property type="match status" value="1"/>
</dbReference>
<dbReference type="CDD" id="cd01335">
    <property type="entry name" value="Radical_SAM"/>
    <property type="match status" value="1"/>
</dbReference>
<organism evidence="19 20">
    <name type="scientific">Rubellimicrobium thermophilum DSM 16684</name>
    <dbReference type="NCBI Taxonomy" id="1123069"/>
    <lineage>
        <taxon>Bacteria</taxon>
        <taxon>Pseudomonadati</taxon>
        <taxon>Pseudomonadota</taxon>
        <taxon>Alphaproteobacteria</taxon>
        <taxon>Rhodobacterales</taxon>
        <taxon>Roseobacteraceae</taxon>
        <taxon>Rubellimicrobium</taxon>
    </lineage>
</organism>
<comment type="cofactor">
    <cofactor evidence="15 17">
        <name>[4Fe-4S] cluster</name>
        <dbReference type="ChEBI" id="CHEBI:49883"/>
    </cofactor>
    <text evidence="15 17">Binds 1 [4Fe-4S] cluster. The cluster is coordinated with 3 cysteines and an exchangeable S-adenosyl-L-methionine.</text>
</comment>
<feature type="binding site" evidence="16">
    <location>
        <position position="185"/>
    </location>
    <ligand>
        <name>S-adenosyl-L-methionine</name>
        <dbReference type="ChEBI" id="CHEBI:59789"/>
        <label>2</label>
    </ligand>
</feature>
<dbReference type="InterPro" id="IPR034505">
    <property type="entry name" value="Coproporphyrinogen-III_oxidase"/>
</dbReference>
<evidence type="ECO:0000256" key="17">
    <source>
        <dbReference type="PIRSR" id="PIRSR000167-2"/>
    </source>
</evidence>
<dbReference type="InterPro" id="IPR004558">
    <property type="entry name" value="Coprogen_oxidase_HemN"/>
</dbReference>
<dbReference type="GO" id="GO:0051989">
    <property type="term" value="F:coproporphyrinogen dehydrogenase activity"/>
    <property type="evidence" value="ECO:0007669"/>
    <property type="project" value="UniProtKB-EC"/>
</dbReference>
<keyword evidence="11 15" id="KW-0411">Iron-sulfur</keyword>
<evidence type="ECO:0000256" key="2">
    <source>
        <dbReference type="ARBA" id="ARBA00004785"/>
    </source>
</evidence>
<feature type="domain" description="Radical SAM core" evidence="18">
    <location>
        <begin position="47"/>
        <end position="284"/>
    </location>
</feature>
<gene>
    <name evidence="19" type="ORF">ruthe_01688</name>
</gene>
<dbReference type="PANTHER" id="PTHR13932:SF6">
    <property type="entry name" value="OXYGEN-INDEPENDENT COPROPORPHYRINOGEN III OXIDASE"/>
    <property type="match status" value="1"/>
</dbReference>
<dbReference type="Proteomes" id="UP000015346">
    <property type="component" value="Unassembled WGS sequence"/>
</dbReference>
<dbReference type="Gene3D" id="3.80.30.20">
    <property type="entry name" value="tm_1862 like domain"/>
    <property type="match status" value="1"/>
</dbReference>
<comment type="caution">
    <text evidence="19">The sequence shown here is derived from an EMBL/GenBank/DDBJ whole genome shotgun (WGS) entry which is preliminary data.</text>
</comment>